<evidence type="ECO:0000256" key="8">
    <source>
        <dbReference type="ARBA" id="ARBA00022824"/>
    </source>
</evidence>
<accession>A0A6J2SU84</accession>
<dbReference type="PRINTS" id="PR00385">
    <property type="entry name" value="P450"/>
</dbReference>
<dbReference type="Proteomes" id="UP000504633">
    <property type="component" value="Unplaced"/>
</dbReference>
<keyword evidence="11 14" id="KW-0408">Iron</keyword>
<name>A0A6J2SU84_DROHY</name>
<dbReference type="GO" id="GO:0004497">
    <property type="term" value="F:monooxygenase activity"/>
    <property type="evidence" value="ECO:0007669"/>
    <property type="project" value="UniProtKB-KW"/>
</dbReference>
<proteinExistence type="inferred from homology"/>
<dbReference type="InterPro" id="IPR050196">
    <property type="entry name" value="Cytochrome_P450_Monoox"/>
</dbReference>
<evidence type="ECO:0000313" key="15">
    <source>
        <dbReference type="Proteomes" id="UP000504633"/>
    </source>
</evidence>
<dbReference type="AlphaFoldDB" id="A0A6J2SU84"/>
<dbReference type="FunFam" id="1.10.630.10:FF:000035">
    <property type="entry name" value="CYtochrome P450 family"/>
    <property type="match status" value="2"/>
</dbReference>
<dbReference type="InterPro" id="IPR017972">
    <property type="entry name" value="Cyt_P450_CS"/>
</dbReference>
<keyword evidence="8" id="KW-0256">Endoplasmic reticulum</keyword>
<keyword evidence="6 14" id="KW-0349">Heme</keyword>
<keyword evidence="15" id="KW-1185">Reference proteome</keyword>
<keyword evidence="9" id="KW-0492">Microsome</keyword>
<dbReference type="GeneID" id="111604142"/>
<evidence type="ECO:0000256" key="6">
    <source>
        <dbReference type="ARBA" id="ARBA00022617"/>
    </source>
</evidence>
<evidence type="ECO:0000256" key="12">
    <source>
        <dbReference type="ARBA" id="ARBA00023033"/>
    </source>
</evidence>
<evidence type="ECO:0000256" key="10">
    <source>
        <dbReference type="ARBA" id="ARBA00023002"/>
    </source>
</evidence>
<dbReference type="RefSeq" id="XP_030081368.1">
    <property type="nucleotide sequence ID" value="XM_030225508.1"/>
</dbReference>
<keyword evidence="10" id="KW-0560">Oxidoreductase</keyword>
<keyword evidence="7 14" id="KW-0479">Metal-binding</keyword>
<dbReference type="KEGG" id="dhe:111604142"/>
<feature type="binding site" description="axial binding residue" evidence="14">
    <location>
        <position position="1005"/>
    </location>
    <ligand>
        <name>heme</name>
        <dbReference type="ChEBI" id="CHEBI:30413"/>
    </ligand>
    <ligandPart>
        <name>Fe</name>
        <dbReference type="ChEBI" id="CHEBI:18248"/>
    </ligandPart>
</feature>
<evidence type="ECO:0000256" key="14">
    <source>
        <dbReference type="PIRSR" id="PIRSR602401-1"/>
    </source>
</evidence>
<evidence type="ECO:0000256" key="1">
    <source>
        <dbReference type="ARBA" id="ARBA00001971"/>
    </source>
</evidence>
<dbReference type="GO" id="GO:0005789">
    <property type="term" value="C:endoplasmic reticulum membrane"/>
    <property type="evidence" value="ECO:0007669"/>
    <property type="project" value="UniProtKB-SubCell"/>
</dbReference>
<comment type="subcellular location">
    <subcellularLocation>
        <location evidence="4">Endoplasmic reticulum membrane</location>
        <topology evidence="4">Peripheral membrane protein</topology>
    </subcellularLocation>
    <subcellularLocation>
        <location evidence="3">Microsome membrane</location>
        <topology evidence="3">Peripheral membrane protein</topology>
    </subcellularLocation>
</comment>
<dbReference type="Gene3D" id="1.10.630.10">
    <property type="entry name" value="Cytochrome P450"/>
    <property type="match status" value="2"/>
</dbReference>
<reference evidence="16" key="1">
    <citation type="submission" date="2025-08" db="UniProtKB">
        <authorList>
            <consortium name="RefSeq"/>
        </authorList>
    </citation>
    <scope>IDENTIFICATION</scope>
    <source>
        <strain evidence="16">15085-1641.00</strain>
        <tissue evidence="16">Whole body</tissue>
    </source>
</reference>
<evidence type="ECO:0000256" key="13">
    <source>
        <dbReference type="ARBA" id="ARBA00023136"/>
    </source>
</evidence>
<dbReference type="PANTHER" id="PTHR24291:SF105">
    <property type="entry name" value="CYTOCHROME P450 4P1-RELATED"/>
    <property type="match status" value="1"/>
</dbReference>
<sequence>MVLALLLLIGLATLIFWLYRINKEYYVLAFFAKRVRTNDGRPVESIAPVCEGRTIFGNSFDLYGMDDVEVFKYIHERSEKMGCSYLEYVMGSAIYNIIDADNFEFIVNHKDLITKGIVYDFMQPALRLGLLTSSGQKWHSRRKLLTPTFHFNILGQFNEVFKAESLKLVKQFEDNAETSVSLSELIPRFTLNSICETAMGINLDDMAAKGDRYRENFSMIEKRFVKRIGNPLFWNNTIYNLFGPSDEKTFLKEIHDFSSEIIAKRRTLFAQEIKDKQSSEPEEDDIYIKKKQRFAMLDTLIMAEKDGAIDHEGICEQVDTLMFGGFDTTSIGLIFGLMNMGLYPEEQELCYQEICEHIADDFSNLDVNQLSKLKYLDCFIKETMRLYPSAPSIGRQTIKDTELANGLILPAGAQIVLNIYELHRNPKYWSTPEEFRPERFLPENSKDRHTYAYMPFSAGQRNCIGQKYAMLEMKTLMSVILTKFKILPIVNPKDLVFNSGITLGCKTNVKVKLVRRSYVEQIFSVTACCLLSEIERTTRRFEMGLGLLLLIGLGTLIVWLYRINKEYYVLAFFAKRVRTKDGRPVESIAPIAESRTIFGNSFDLFGMDDVEVFEDVHLQAQKIGRSYLEYVMGSAIFNIIDADNFEFIVNHKDLITKGIVYDFMQPALRLGLLTSSGQKWHSRRKLLTPTFHFNILGQFNEVFKAEGLKFVQQFEGNAETSVSLSELIPRFTLNSICETAMGIKLDDMAAKGDRYRENFSMIEKRFIKRASNPLYWNNTIYNLFGPSDEKTFLKEIHDFSSEIIAKRRTLFAQEIKDKQSSDPEDEDIYTKKKQRFAMLDTLIMAEKDGAIDHEGICEQVDTLMFAGFDTTSIGLIFGLMNMGLYQEQQELCYQEICEHIADDFSNLDVNQLSKLKYLDCFIKETMRLYPSAPSIGRQTTKDTELGNGLILPAGSQIILNIYELHRNPNYWSSPLEFQPERFLPENSKDRHTYAYMPFSAGQRNCIGQKYAMLEMKTFITVIIKKFKILPIFHPKDLRLSLGITLGFKNNINVKLVRRS</sequence>
<dbReference type="OrthoDB" id="1470350at2759"/>
<gene>
    <name evidence="16" type="primary">LOC111604142</name>
</gene>
<evidence type="ECO:0000256" key="7">
    <source>
        <dbReference type="ARBA" id="ARBA00022723"/>
    </source>
</evidence>
<evidence type="ECO:0000256" key="11">
    <source>
        <dbReference type="ARBA" id="ARBA00023004"/>
    </source>
</evidence>
<evidence type="ECO:0000256" key="4">
    <source>
        <dbReference type="ARBA" id="ARBA00004406"/>
    </source>
</evidence>
<organism evidence="15 16">
    <name type="scientific">Drosophila hydei</name>
    <name type="common">Fruit fly</name>
    <dbReference type="NCBI Taxonomy" id="7224"/>
    <lineage>
        <taxon>Eukaryota</taxon>
        <taxon>Metazoa</taxon>
        <taxon>Ecdysozoa</taxon>
        <taxon>Arthropoda</taxon>
        <taxon>Hexapoda</taxon>
        <taxon>Insecta</taxon>
        <taxon>Pterygota</taxon>
        <taxon>Neoptera</taxon>
        <taxon>Endopterygota</taxon>
        <taxon>Diptera</taxon>
        <taxon>Brachycera</taxon>
        <taxon>Muscomorpha</taxon>
        <taxon>Ephydroidea</taxon>
        <taxon>Drosophilidae</taxon>
        <taxon>Drosophila</taxon>
    </lineage>
</organism>
<keyword evidence="12" id="KW-0503">Monooxygenase</keyword>
<comment type="cofactor">
    <cofactor evidence="1 14">
        <name>heme</name>
        <dbReference type="ChEBI" id="CHEBI:30413"/>
    </cofactor>
</comment>
<evidence type="ECO:0000256" key="3">
    <source>
        <dbReference type="ARBA" id="ARBA00004174"/>
    </source>
</evidence>
<comment type="function">
    <text evidence="2">May be involved in the metabolism of insect hormones and in the breakdown of synthetic insecticides.</text>
</comment>
<dbReference type="GO" id="GO:0016705">
    <property type="term" value="F:oxidoreductase activity, acting on paired donors, with incorporation or reduction of molecular oxygen"/>
    <property type="evidence" value="ECO:0007669"/>
    <property type="project" value="InterPro"/>
</dbReference>
<dbReference type="InterPro" id="IPR036396">
    <property type="entry name" value="Cyt_P450_sf"/>
</dbReference>
<dbReference type="PRINTS" id="PR00463">
    <property type="entry name" value="EP450I"/>
</dbReference>
<dbReference type="OMA" id="LFNMFAA"/>
<evidence type="ECO:0000256" key="5">
    <source>
        <dbReference type="ARBA" id="ARBA00010617"/>
    </source>
</evidence>
<keyword evidence="13" id="KW-0472">Membrane</keyword>
<dbReference type="GO" id="GO:0005506">
    <property type="term" value="F:iron ion binding"/>
    <property type="evidence" value="ECO:0007669"/>
    <property type="project" value="InterPro"/>
</dbReference>
<evidence type="ECO:0000313" key="16">
    <source>
        <dbReference type="RefSeq" id="XP_030081368.1"/>
    </source>
</evidence>
<dbReference type="GO" id="GO:0020037">
    <property type="term" value="F:heme binding"/>
    <property type="evidence" value="ECO:0007669"/>
    <property type="project" value="InterPro"/>
</dbReference>
<dbReference type="SUPFAM" id="SSF48264">
    <property type="entry name" value="Cytochrome P450"/>
    <property type="match status" value="2"/>
</dbReference>
<dbReference type="PROSITE" id="PS00086">
    <property type="entry name" value="CYTOCHROME_P450"/>
    <property type="match status" value="2"/>
</dbReference>
<protein>
    <submittedName>
        <fullName evidence="16">Uncharacterized protein LOC111604142</fullName>
    </submittedName>
</protein>
<dbReference type="InterPro" id="IPR002401">
    <property type="entry name" value="Cyt_P450_E_grp-I"/>
</dbReference>
<evidence type="ECO:0000256" key="2">
    <source>
        <dbReference type="ARBA" id="ARBA00003690"/>
    </source>
</evidence>
<comment type="similarity">
    <text evidence="5">Belongs to the cytochrome P450 family.</text>
</comment>
<dbReference type="Pfam" id="PF00067">
    <property type="entry name" value="p450"/>
    <property type="match status" value="2"/>
</dbReference>
<dbReference type="CDD" id="cd20628">
    <property type="entry name" value="CYP4"/>
    <property type="match status" value="2"/>
</dbReference>
<dbReference type="PANTHER" id="PTHR24291">
    <property type="entry name" value="CYTOCHROME P450 FAMILY 4"/>
    <property type="match status" value="1"/>
</dbReference>
<dbReference type="InterPro" id="IPR001128">
    <property type="entry name" value="Cyt_P450"/>
</dbReference>
<evidence type="ECO:0000256" key="9">
    <source>
        <dbReference type="ARBA" id="ARBA00022848"/>
    </source>
</evidence>